<proteinExistence type="predicted"/>
<accession>C5EA36</accession>
<feature type="region of interest" description="Disordered" evidence="1">
    <location>
        <begin position="1"/>
        <end position="44"/>
    </location>
</feature>
<dbReference type="EMBL" id="DS990239">
    <property type="protein sequence ID" value="EEQ54880.1"/>
    <property type="molecule type" value="Genomic_DNA"/>
</dbReference>
<evidence type="ECO:0000256" key="1">
    <source>
        <dbReference type="SAM" id="MobiDB-lite"/>
    </source>
</evidence>
<sequence length="231" mass="26498">MRRGHRRLRRTVRLAEPGDTGARTAQKDRGRADHAHRPPPRGIHEIHEVRKEPMNNDTGGDHPMPGTRMRRLFDENLSMIETMTRIEIRRLGRMPRGTHLGQDDGNPVTDLLPDRYLDRYDREFLYRMLGAAIRLRARLADPKTDHAAHSVIEEILISRAVRLVADDDNEEGSGLEAWLEDWLGDLDVDRLYDPAADEATLASNPATGSGDMRFDHWFEDQYWTDETDGGE</sequence>
<dbReference type="Proteomes" id="UP000005084">
    <property type="component" value="Unassembled WGS sequence"/>
</dbReference>
<protein>
    <submittedName>
        <fullName evidence="2">Uncharacterized protein</fullName>
    </submittedName>
</protein>
<feature type="compositionally biased region" description="Basic residues" evidence="1">
    <location>
        <begin position="1"/>
        <end position="12"/>
    </location>
</feature>
<reference evidence="2" key="1">
    <citation type="submission" date="2008-08" db="EMBL/GenBank/DDBJ databases">
        <title>Annotation of Bifidobacterium longum subsp. infantis CCUG 52486.</title>
        <authorList>
            <consortium name="The Broad Institute Genome Sequencing Platform"/>
            <person name="Gougoulias C."/>
            <person name="Tuohy K.M."/>
            <person name="Gibson G.R."/>
            <person name="Ward D."/>
            <person name="Mehta T."/>
            <person name="Young S."/>
            <person name="Jaffe D."/>
            <person name="Gnerre S."/>
            <person name="Berlin A."/>
            <person name="Heiman D."/>
            <person name="Hepburn T."/>
            <person name="Shea T."/>
            <person name="Sykes S."/>
            <person name="Alvarado L."/>
            <person name="Kodira C."/>
            <person name="Borodovsky M."/>
            <person name="Lander E."/>
            <person name="Galagan J."/>
            <person name="Nusbaum C."/>
            <person name="Birren B."/>
        </authorList>
    </citation>
    <scope>NUCLEOTIDE SEQUENCE [LARGE SCALE GENOMIC DNA]</scope>
    <source>
        <strain evidence="2">CCUG 52486</strain>
    </source>
</reference>
<gene>
    <name evidence="2" type="ORF">BLIG_00831</name>
</gene>
<dbReference type="AlphaFoldDB" id="C5EA36"/>
<feature type="compositionally biased region" description="Basic and acidic residues" evidence="1">
    <location>
        <begin position="25"/>
        <end position="44"/>
    </location>
</feature>
<organism evidence="2">
    <name type="scientific">Bifidobacterium longum subsp. infantis CCUG 52486</name>
    <dbReference type="NCBI Taxonomy" id="537937"/>
    <lineage>
        <taxon>Bacteria</taxon>
        <taxon>Bacillati</taxon>
        <taxon>Actinomycetota</taxon>
        <taxon>Actinomycetes</taxon>
        <taxon>Bifidobacteriales</taxon>
        <taxon>Bifidobacteriaceae</taxon>
        <taxon>Bifidobacterium</taxon>
    </lineage>
</organism>
<evidence type="ECO:0000313" key="2">
    <source>
        <dbReference type="EMBL" id="EEQ54880.1"/>
    </source>
</evidence>
<dbReference type="HOGENOM" id="CLU_104511_0_0_11"/>
<name>C5EA36_BIFLI</name>